<organism evidence="2 3">
    <name type="scientific">Hirundo rustica rustica</name>
    <dbReference type="NCBI Taxonomy" id="333673"/>
    <lineage>
        <taxon>Eukaryota</taxon>
        <taxon>Metazoa</taxon>
        <taxon>Chordata</taxon>
        <taxon>Craniata</taxon>
        <taxon>Vertebrata</taxon>
        <taxon>Euteleostomi</taxon>
        <taxon>Archelosauria</taxon>
        <taxon>Archosauria</taxon>
        <taxon>Dinosauria</taxon>
        <taxon>Saurischia</taxon>
        <taxon>Theropoda</taxon>
        <taxon>Coelurosauria</taxon>
        <taxon>Aves</taxon>
        <taxon>Neognathae</taxon>
        <taxon>Neoaves</taxon>
        <taxon>Telluraves</taxon>
        <taxon>Australaves</taxon>
        <taxon>Passeriformes</taxon>
        <taxon>Sylvioidea</taxon>
        <taxon>Hirundinidae</taxon>
        <taxon>Hirundo</taxon>
    </lineage>
</organism>
<gene>
    <name evidence="2" type="ORF">DUI87_15727</name>
</gene>
<accession>A0A3M0JZA9</accession>
<comment type="caution">
    <text evidence="2">The sequence shown here is derived from an EMBL/GenBank/DDBJ whole genome shotgun (WGS) entry which is preliminary data.</text>
</comment>
<dbReference type="AlphaFoldDB" id="A0A3M0JZA9"/>
<dbReference type="EMBL" id="QRBI01000120">
    <property type="protein sequence ID" value="RMC06296.1"/>
    <property type="molecule type" value="Genomic_DNA"/>
</dbReference>
<name>A0A3M0JZA9_HIRRU</name>
<sequence length="115" mass="12455">MWVCCWSEGPWKLKSAYSILMKTKGSAKSWTRGGITPNTSTTPGTSSGGGMTSWEAASPAEDVPEDAWLDKRQQCDLAAKPNSTSGFTGWSSTCRSREMILPLCSASNRVMDILE</sequence>
<protein>
    <submittedName>
        <fullName evidence="2">Uncharacterized protein</fullName>
    </submittedName>
</protein>
<dbReference type="Proteomes" id="UP000269221">
    <property type="component" value="Unassembled WGS sequence"/>
</dbReference>
<evidence type="ECO:0000313" key="3">
    <source>
        <dbReference type="Proteomes" id="UP000269221"/>
    </source>
</evidence>
<reference evidence="2 3" key="1">
    <citation type="submission" date="2018-07" db="EMBL/GenBank/DDBJ databases">
        <title>A high quality draft genome assembly of the barn swallow (H. rustica rustica).</title>
        <authorList>
            <person name="Formenti G."/>
            <person name="Chiara M."/>
            <person name="Poveda L."/>
            <person name="Francoijs K.-J."/>
            <person name="Bonisoli-Alquati A."/>
            <person name="Canova L."/>
            <person name="Gianfranceschi L."/>
            <person name="Horner D.S."/>
            <person name="Saino N."/>
        </authorList>
    </citation>
    <scope>NUCLEOTIDE SEQUENCE [LARGE SCALE GENOMIC DNA]</scope>
    <source>
        <strain evidence="2">Chelidonia</strain>
        <tissue evidence="2">Blood</tissue>
    </source>
</reference>
<evidence type="ECO:0000256" key="1">
    <source>
        <dbReference type="SAM" id="MobiDB-lite"/>
    </source>
</evidence>
<feature type="compositionally biased region" description="Low complexity" evidence="1">
    <location>
        <begin position="33"/>
        <end position="45"/>
    </location>
</feature>
<feature type="region of interest" description="Disordered" evidence="1">
    <location>
        <begin position="28"/>
        <end position="62"/>
    </location>
</feature>
<evidence type="ECO:0000313" key="2">
    <source>
        <dbReference type="EMBL" id="RMC06296.1"/>
    </source>
</evidence>
<proteinExistence type="predicted"/>
<keyword evidence="3" id="KW-1185">Reference proteome</keyword>